<organism evidence="2 3">
    <name type="scientific">Stephania cephalantha</name>
    <dbReference type="NCBI Taxonomy" id="152367"/>
    <lineage>
        <taxon>Eukaryota</taxon>
        <taxon>Viridiplantae</taxon>
        <taxon>Streptophyta</taxon>
        <taxon>Embryophyta</taxon>
        <taxon>Tracheophyta</taxon>
        <taxon>Spermatophyta</taxon>
        <taxon>Magnoliopsida</taxon>
        <taxon>Ranunculales</taxon>
        <taxon>Menispermaceae</taxon>
        <taxon>Menispermoideae</taxon>
        <taxon>Cissampelideae</taxon>
        <taxon>Stephania</taxon>
    </lineage>
</organism>
<evidence type="ECO:0000256" key="1">
    <source>
        <dbReference type="SAM" id="MobiDB-lite"/>
    </source>
</evidence>
<evidence type="ECO:0000313" key="3">
    <source>
        <dbReference type="Proteomes" id="UP001419268"/>
    </source>
</evidence>
<accession>A0AAP0HYM6</accession>
<dbReference type="EMBL" id="JBBNAG010000010">
    <property type="protein sequence ID" value="KAK9101205.1"/>
    <property type="molecule type" value="Genomic_DNA"/>
</dbReference>
<protein>
    <submittedName>
        <fullName evidence="2">Uncharacterized protein</fullName>
    </submittedName>
</protein>
<comment type="caution">
    <text evidence="2">The sequence shown here is derived from an EMBL/GenBank/DDBJ whole genome shotgun (WGS) entry which is preliminary data.</text>
</comment>
<gene>
    <name evidence="2" type="ORF">Scep_024635</name>
</gene>
<feature type="compositionally biased region" description="Basic residues" evidence="1">
    <location>
        <begin position="89"/>
        <end position="100"/>
    </location>
</feature>
<feature type="compositionally biased region" description="Polar residues" evidence="1">
    <location>
        <begin position="55"/>
        <end position="87"/>
    </location>
</feature>
<sequence length="196" mass="20966">MAHSENAPFVYYTPVIVLFLENARNIPCVLEVVQPYYSTTHQPEIESPDLVLLSHSTNKETNPNGDAACSSPNPDLLTQLSSPSVRLSRTARPHAAHGHGPHAQPHSTAPDRFAAASLTPSAAAPVTELHEHRACLLHARCCPALSRSRLAVLTPPARPFALALSRLAATRSTATRVTVARPHGSRTARPAALLHG</sequence>
<evidence type="ECO:0000313" key="2">
    <source>
        <dbReference type="EMBL" id="KAK9101205.1"/>
    </source>
</evidence>
<feature type="region of interest" description="Disordered" evidence="1">
    <location>
        <begin position="55"/>
        <end position="109"/>
    </location>
</feature>
<reference evidence="2 3" key="1">
    <citation type="submission" date="2024-01" db="EMBL/GenBank/DDBJ databases">
        <title>Genome assemblies of Stephania.</title>
        <authorList>
            <person name="Yang L."/>
        </authorList>
    </citation>
    <scope>NUCLEOTIDE SEQUENCE [LARGE SCALE GENOMIC DNA]</scope>
    <source>
        <strain evidence="2">JXDWG</strain>
        <tissue evidence="2">Leaf</tissue>
    </source>
</reference>
<keyword evidence="3" id="KW-1185">Reference proteome</keyword>
<name>A0AAP0HYM6_9MAGN</name>
<feature type="region of interest" description="Disordered" evidence="1">
    <location>
        <begin position="175"/>
        <end position="196"/>
    </location>
</feature>
<dbReference type="Proteomes" id="UP001419268">
    <property type="component" value="Unassembled WGS sequence"/>
</dbReference>
<dbReference type="AlphaFoldDB" id="A0AAP0HYM6"/>
<proteinExistence type="predicted"/>